<comment type="subcellular location">
    <subcellularLocation>
        <location evidence="1">Cell membrane</location>
        <topology evidence="1">Single-pass type I membrane protein</topology>
    </subcellularLocation>
</comment>
<evidence type="ECO:0000313" key="14">
    <source>
        <dbReference type="Proteomes" id="UP000504630"/>
    </source>
</evidence>
<dbReference type="GO" id="GO:0042130">
    <property type="term" value="P:negative regulation of T cell proliferation"/>
    <property type="evidence" value="ECO:0007669"/>
    <property type="project" value="TreeGrafter"/>
</dbReference>
<dbReference type="SUPFAM" id="SSF48726">
    <property type="entry name" value="Immunoglobulin"/>
    <property type="match status" value="1"/>
</dbReference>
<evidence type="ECO:0000256" key="4">
    <source>
        <dbReference type="ARBA" id="ARBA00022729"/>
    </source>
</evidence>
<dbReference type="InterPro" id="IPR036179">
    <property type="entry name" value="Ig-like_dom_sf"/>
</dbReference>
<evidence type="ECO:0000313" key="15">
    <source>
        <dbReference type="RefSeq" id="XP_029283441.1"/>
    </source>
</evidence>
<keyword evidence="10" id="KW-0393">Immunoglobulin domain</keyword>
<gene>
    <name evidence="15" type="primary">LOC115005655</name>
</gene>
<accession>A0A6J2PDV1</accession>
<keyword evidence="2" id="KW-1003">Cell membrane</keyword>
<dbReference type="Gene3D" id="2.60.40.10">
    <property type="entry name" value="Immunoglobulins"/>
    <property type="match status" value="1"/>
</dbReference>
<dbReference type="InterPro" id="IPR013783">
    <property type="entry name" value="Ig-like_fold"/>
</dbReference>
<proteinExistence type="predicted"/>
<keyword evidence="9" id="KW-0325">Glycoprotein</keyword>
<evidence type="ECO:0000256" key="5">
    <source>
        <dbReference type="ARBA" id="ARBA00022989"/>
    </source>
</evidence>
<dbReference type="GO" id="GO:0009897">
    <property type="term" value="C:external side of plasma membrane"/>
    <property type="evidence" value="ECO:0007669"/>
    <property type="project" value="TreeGrafter"/>
</dbReference>
<dbReference type="KEGG" id="cgob:115005655"/>
<feature type="transmembrane region" description="Helical" evidence="11">
    <location>
        <begin position="140"/>
        <end position="163"/>
    </location>
</feature>
<dbReference type="PANTHER" id="PTHR25466:SF11">
    <property type="entry name" value="GALECTIN 17-RELATED"/>
    <property type="match status" value="1"/>
</dbReference>
<keyword evidence="14" id="KW-1185">Reference proteome</keyword>
<sequence>MAASASVTLAVLMLLSPAAADRTEVKAAPGDDVTLECRGPAPIRKLVWKRNDTYVFFFRGNRSNENFQNPLFYSRVTLRDPLLKDGDVSILLKNVQVTDTGTYDCRVLSGGRSKRDAGGIQSVRLIVTETGPERNHRGHLGLLCVMCVICVMCVVFISITRVFMKKRSEMLEIPL</sequence>
<dbReference type="InterPro" id="IPR003599">
    <property type="entry name" value="Ig_sub"/>
</dbReference>
<dbReference type="RefSeq" id="XP_029283441.1">
    <property type="nucleotide sequence ID" value="XM_029427581.1"/>
</dbReference>
<reference evidence="15" key="1">
    <citation type="submission" date="2025-08" db="UniProtKB">
        <authorList>
            <consortium name="RefSeq"/>
        </authorList>
    </citation>
    <scope>IDENTIFICATION</scope>
</reference>
<evidence type="ECO:0000256" key="7">
    <source>
        <dbReference type="ARBA" id="ARBA00023157"/>
    </source>
</evidence>
<dbReference type="GO" id="GO:0071222">
    <property type="term" value="P:cellular response to lipopolysaccharide"/>
    <property type="evidence" value="ECO:0007669"/>
    <property type="project" value="TreeGrafter"/>
</dbReference>
<evidence type="ECO:0000256" key="12">
    <source>
        <dbReference type="SAM" id="SignalP"/>
    </source>
</evidence>
<evidence type="ECO:0000256" key="3">
    <source>
        <dbReference type="ARBA" id="ARBA00022692"/>
    </source>
</evidence>
<dbReference type="Proteomes" id="UP000504630">
    <property type="component" value="Unplaced"/>
</dbReference>
<dbReference type="InterPro" id="IPR007110">
    <property type="entry name" value="Ig-like_dom"/>
</dbReference>
<keyword evidence="8 15" id="KW-0675">Receptor</keyword>
<dbReference type="GO" id="GO:0007166">
    <property type="term" value="P:cell surface receptor signaling pathway"/>
    <property type="evidence" value="ECO:0007669"/>
    <property type="project" value="TreeGrafter"/>
</dbReference>
<dbReference type="InterPro" id="IPR051713">
    <property type="entry name" value="T-cell_Activation_Regulation"/>
</dbReference>
<feature type="signal peptide" evidence="12">
    <location>
        <begin position="1"/>
        <end position="20"/>
    </location>
</feature>
<evidence type="ECO:0000256" key="8">
    <source>
        <dbReference type="ARBA" id="ARBA00023170"/>
    </source>
</evidence>
<keyword evidence="5 11" id="KW-1133">Transmembrane helix</keyword>
<dbReference type="AlphaFoldDB" id="A0A6J2PDV1"/>
<keyword evidence="3 11" id="KW-0812">Transmembrane</keyword>
<feature type="chain" id="PRO_5026998520" evidence="12">
    <location>
        <begin position="21"/>
        <end position="175"/>
    </location>
</feature>
<name>A0A6J2PDV1_COTGO</name>
<dbReference type="InParanoid" id="A0A6J2PDV1"/>
<dbReference type="SMART" id="SM00409">
    <property type="entry name" value="IG"/>
    <property type="match status" value="1"/>
</dbReference>
<dbReference type="GeneID" id="115005655"/>
<feature type="domain" description="Ig-like" evidence="13">
    <location>
        <begin position="17"/>
        <end position="121"/>
    </location>
</feature>
<evidence type="ECO:0000256" key="9">
    <source>
        <dbReference type="ARBA" id="ARBA00023180"/>
    </source>
</evidence>
<organism evidence="14 15">
    <name type="scientific">Cottoperca gobio</name>
    <name type="common">Frogmouth</name>
    <name type="synonym">Aphritis gobio</name>
    <dbReference type="NCBI Taxonomy" id="56716"/>
    <lineage>
        <taxon>Eukaryota</taxon>
        <taxon>Metazoa</taxon>
        <taxon>Chordata</taxon>
        <taxon>Craniata</taxon>
        <taxon>Vertebrata</taxon>
        <taxon>Euteleostomi</taxon>
        <taxon>Actinopterygii</taxon>
        <taxon>Neopterygii</taxon>
        <taxon>Teleostei</taxon>
        <taxon>Neoteleostei</taxon>
        <taxon>Acanthomorphata</taxon>
        <taxon>Eupercaria</taxon>
        <taxon>Perciformes</taxon>
        <taxon>Notothenioidei</taxon>
        <taxon>Bovichtidae</taxon>
        <taxon>Cottoperca</taxon>
    </lineage>
</organism>
<dbReference type="GO" id="GO:0042102">
    <property type="term" value="P:positive regulation of T cell proliferation"/>
    <property type="evidence" value="ECO:0007669"/>
    <property type="project" value="TreeGrafter"/>
</dbReference>
<dbReference type="GO" id="GO:0006955">
    <property type="term" value="P:immune response"/>
    <property type="evidence" value="ECO:0007669"/>
    <property type="project" value="TreeGrafter"/>
</dbReference>
<evidence type="ECO:0000259" key="13">
    <source>
        <dbReference type="PROSITE" id="PS50835"/>
    </source>
</evidence>
<evidence type="ECO:0000256" key="6">
    <source>
        <dbReference type="ARBA" id="ARBA00023136"/>
    </source>
</evidence>
<keyword evidence="7" id="KW-1015">Disulfide bond</keyword>
<protein>
    <submittedName>
        <fullName evidence="15">Coxsackievirus and adenovirus receptor homolog</fullName>
    </submittedName>
</protein>
<evidence type="ECO:0000256" key="10">
    <source>
        <dbReference type="ARBA" id="ARBA00023319"/>
    </source>
</evidence>
<dbReference type="Pfam" id="PF07686">
    <property type="entry name" value="V-set"/>
    <property type="match status" value="1"/>
</dbReference>
<dbReference type="PANTHER" id="PTHR25466">
    <property type="entry name" value="T-LYMPHOCYTE ACTIVATION ANTIGEN"/>
    <property type="match status" value="1"/>
</dbReference>
<keyword evidence="4 12" id="KW-0732">Signal</keyword>
<evidence type="ECO:0000256" key="2">
    <source>
        <dbReference type="ARBA" id="ARBA00022475"/>
    </source>
</evidence>
<dbReference type="PROSITE" id="PS50835">
    <property type="entry name" value="IG_LIKE"/>
    <property type="match status" value="1"/>
</dbReference>
<evidence type="ECO:0000256" key="1">
    <source>
        <dbReference type="ARBA" id="ARBA00004251"/>
    </source>
</evidence>
<keyword evidence="6 11" id="KW-0472">Membrane</keyword>
<evidence type="ECO:0000256" key="11">
    <source>
        <dbReference type="SAM" id="Phobius"/>
    </source>
</evidence>
<dbReference type="GO" id="GO:0031295">
    <property type="term" value="P:T cell costimulation"/>
    <property type="evidence" value="ECO:0007669"/>
    <property type="project" value="TreeGrafter"/>
</dbReference>
<dbReference type="OrthoDB" id="9983389at2759"/>
<dbReference type="InterPro" id="IPR013106">
    <property type="entry name" value="Ig_V-set"/>
</dbReference>